<dbReference type="InterPro" id="IPR003495">
    <property type="entry name" value="CobW/HypB/UreG_nucleotide-bd"/>
</dbReference>
<proteinExistence type="inferred from homology"/>
<evidence type="ECO:0000256" key="3">
    <source>
        <dbReference type="ARBA" id="ARBA00023186"/>
    </source>
</evidence>
<reference evidence="9 10" key="1">
    <citation type="submission" date="2018-12" db="EMBL/GenBank/DDBJ databases">
        <title>First genome draft of Desulfovibrio legallis sp. nov.</title>
        <authorList>
            <person name="Ben Dhia O."/>
            <person name="Najjari A."/>
            <person name="Ferjani R."/>
            <person name="Fhoula I."/>
            <person name="Fardeau M.-L."/>
            <person name="Boudabbous A."/>
            <person name="Ouzari H.I."/>
        </authorList>
    </citation>
    <scope>NUCLEOTIDE SEQUENCE [LARGE SCALE GENOMIC DNA]</scope>
    <source>
        <strain evidence="9 10">H1T</strain>
    </source>
</reference>
<protein>
    <submittedName>
        <fullName evidence="9">GTP-binding protein</fullName>
    </submittedName>
</protein>
<comment type="similarity">
    <text evidence="4">Belongs to the SIMIBI class G3E GTPase family. ZNG1 subfamily.</text>
</comment>
<dbReference type="InterPro" id="IPR011629">
    <property type="entry name" value="CobW-like_C"/>
</dbReference>
<accession>A0A6H3FBN7</accession>
<dbReference type="GO" id="GO:0005737">
    <property type="term" value="C:cytoplasm"/>
    <property type="evidence" value="ECO:0007669"/>
    <property type="project" value="TreeGrafter"/>
</dbReference>
<keyword evidence="2" id="KW-0378">Hydrolase</keyword>
<comment type="caution">
    <text evidence="9">The sequence shown here is derived from an EMBL/GenBank/DDBJ whole genome shotgun (WGS) entry which is preliminary data.</text>
</comment>
<dbReference type="PANTHER" id="PTHR13748:SF62">
    <property type="entry name" value="COBW DOMAIN-CONTAINING PROTEIN"/>
    <property type="match status" value="1"/>
</dbReference>
<dbReference type="AlphaFoldDB" id="A0A6H3FBN7"/>
<gene>
    <name evidence="9" type="ORF">EB812_06940</name>
</gene>
<keyword evidence="3" id="KW-0143">Chaperone</keyword>
<comment type="function">
    <text evidence="5">Zinc chaperone that directly transfers zinc cofactor to target proteins, thereby activating them. Zinc is transferred from the CXCC motif in the GTPase domain to the zinc binding site in target proteins in a process requiring GTP hydrolysis.</text>
</comment>
<keyword evidence="10" id="KW-1185">Reference proteome</keyword>
<dbReference type="InterPro" id="IPR027417">
    <property type="entry name" value="P-loop_NTPase"/>
</dbReference>
<organism evidence="9 10">
    <name type="scientific">Desulfovibrio legallii</name>
    <dbReference type="NCBI Taxonomy" id="571438"/>
    <lineage>
        <taxon>Bacteria</taxon>
        <taxon>Pseudomonadati</taxon>
        <taxon>Thermodesulfobacteriota</taxon>
        <taxon>Desulfovibrionia</taxon>
        <taxon>Desulfovibrionales</taxon>
        <taxon>Desulfovibrionaceae</taxon>
        <taxon>Desulfovibrio</taxon>
    </lineage>
</organism>
<evidence type="ECO:0000256" key="6">
    <source>
        <dbReference type="ARBA" id="ARBA00049117"/>
    </source>
</evidence>
<dbReference type="SUPFAM" id="SSF90002">
    <property type="entry name" value="Hypothetical protein YjiA, C-terminal domain"/>
    <property type="match status" value="1"/>
</dbReference>
<feature type="domain" description="CobW/HypB/UreG nucleotide-binding" evidence="7">
    <location>
        <begin position="311"/>
        <end position="480"/>
    </location>
</feature>
<evidence type="ECO:0000259" key="7">
    <source>
        <dbReference type="Pfam" id="PF02492"/>
    </source>
</evidence>
<dbReference type="InterPro" id="IPR051316">
    <property type="entry name" value="Zinc-reg_GTPase_activator"/>
</dbReference>
<dbReference type="CDD" id="cd03112">
    <property type="entry name" value="CobW-like"/>
    <property type="match status" value="1"/>
</dbReference>
<evidence type="ECO:0000259" key="8">
    <source>
        <dbReference type="Pfam" id="PF07683"/>
    </source>
</evidence>
<dbReference type="SUPFAM" id="SSF52540">
    <property type="entry name" value="P-loop containing nucleoside triphosphate hydrolases"/>
    <property type="match status" value="1"/>
</dbReference>
<evidence type="ECO:0000313" key="9">
    <source>
        <dbReference type="EMBL" id="TBH79640.1"/>
    </source>
</evidence>
<name>A0A6H3FBN7_9BACT</name>
<dbReference type="Pfam" id="PF02492">
    <property type="entry name" value="cobW"/>
    <property type="match status" value="1"/>
</dbReference>
<evidence type="ECO:0000256" key="4">
    <source>
        <dbReference type="ARBA" id="ARBA00034320"/>
    </source>
</evidence>
<comment type="catalytic activity">
    <reaction evidence="6">
        <text>GTP + H2O = GDP + phosphate + H(+)</text>
        <dbReference type="Rhea" id="RHEA:19669"/>
        <dbReference type="ChEBI" id="CHEBI:15377"/>
        <dbReference type="ChEBI" id="CHEBI:15378"/>
        <dbReference type="ChEBI" id="CHEBI:37565"/>
        <dbReference type="ChEBI" id="CHEBI:43474"/>
        <dbReference type="ChEBI" id="CHEBI:58189"/>
    </reaction>
    <physiologicalReaction direction="left-to-right" evidence="6">
        <dbReference type="Rhea" id="RHEA:19670"/>
    </physiologicalReaction>
</comment>
<dbReference type="GO" id="GO:0000166">
    <property type="term" value="F:nucleotide binding"/>
    <property type="evidence" value="ECO:0007669"/>
    <property type="project" value="UniProtKB-KW"/>
</dbReference>
<dbReference type="PANTHER" id="PTHR13748">
    <property type="entry name" value="COBW-RELATED"/>
    <property type="match status" value="1"/>
</dbReference>
<dbReference type="GO" id="GO:0016787">
    <property type="term" value="F:hydrolase activity"/>
    <property type="evidence" value="ECO:0007669"/>
    <property type="project" value="UniProtKB-KW"/>
</dbReference>
<dbReference type="Gene3D" id="3.30.1220.10">
    <property type="entry name" value="CobW-like, C-terminal domain"/>
    <property type="match status" value="1"/>
</dbReference>
<dbReference type="Pfam" id="PF07683">
    <property type="entry name" value="CobW_C"/>
    <property type="match status" value="1"/>
</dbReference>
<sequence length="627" mass="66256">MPQPPAAQGSFAMHLAALLPRPLTPENGPESPTIMNCLLTGVHLERRRARAVGWRGVRASAGGMPAWTCRVAGTPHVYGLVFCEEHSNGEALHGEFAAYVFPKAEDPLLDVFPLRALTLALGPDYEDAVRELSVHAPALDAFLLGHVGLTAALDGSGLALTLAAPARCRRVSAEGVAAPAGTKRTTAWIVPPGGLEYDVPAFRLLLRPFAALASTAGVLLGDEPRLRIGVARHAAPAAGCRVAAPGSSAAEEVWLTLRAALGASDISLSAAKAEKSEEKLVTSLPEKGRALSRLPGRHRPRGEEESALPVMHVLTGFLGAGKTTFLRRWLDYLNGREQFAAVIQNELGSIGLDAALTRGETHVEALDAGCVCCTLADSLRPGLQRLLDAAPAEQIILETTGVANPANVLASLAELDDLVRPGLVITVADALAWDSQVDGVRLAQAAQADIIIANKADAVSEERLATVLADLRRHNPRAVILPAVEGNIVFARLDALYAAWLDAQGRPPSRVPQLGPMRAAPVARHMDEGITTCCRLMTGPVSETELRLLLTAAGSGLWRAKGIVDLRGDGGTRPAVVQYAAGRLEFEIAPDDAPERYLVFIGVALDPALGSVREEQCAQTEAARRPQ</sequence>
<dbReference type="EMBL" id="SIXC01000007">
    <property type="protein sequence ID" value="TBH79640.1"/>
    <property type="molecule type" value="Genomic_DNA"/>
</dbReference>
<evidence type="ECO:0000256" key="2">
    <source>
        <dbReference type="ARBA" id="ARBA00022801"/>
    </source>
</evidence>
<evidence type="ECO:0000256" key="5">
    <source>
        <dbReference type="ARBA" id="ARBA00045658"/>
    </source>
</evidence>
<keyword evidence="1" id="KW-0547">Nucleotide-binding</keyword>
<dbReference type="InterPro" id="IPR036627">
    <property type="entry name" value="CobW-likC_sf"/>
</dbReference>
<evidence type="ECO:0000313" key="10">
    <source>
        <dbReference type="Proteomes" id="UP000292919"/>
    </source>
</evidence>
<feature type="domain" description="CobW C-terminal" evidence="8">
    <location>
        <begin position="538"/>
        <end position="608"/>
    </location>
</feature>
<evidence type="ECO:0000256" key="1">
    <source>
        <dbReference type="ARBA" id="ARBA00022741"/>
    </source>
</evidence>
<dbReference type="Gene3D" id="3.40.50.300">
    <property type="entry name" value="P-loop containing nucleotide triphosphate hydrolases"/>
    <property type="match status" value="1"/>
</dbReference>
<dbReference type="Proteomes" id="UP000292919">
    <property type="component" value="Unassembled WGS sequence"/>
</dbReference>